<keyword evidence="6 7" id="KW-0472">Membrane</keyword>
<dbReference type="PROSITE" id="PS50928">
    <property type="entry name" value="ABC_TM1"/>
    <property type="match status" value="1"/>
</dbReference>
<keyword evidence="10" id="KW-1185">Reference proteome</keyword>
<feature type="transmembrane region" description="Helical" evidence="7">
    <location>
        <begin position="126"/>
        <end position="146"/>
    </location>
</feature>
<evidence type="ECO:0000256" key="6">
    <source>
        <dbReference type="ARBA" id="ARBA00023136"/>
    </source>
</evidence>
<evidence type="ECO:0000313" key="9">
    <source>
        <dbReference type="EMBL" id="TDE09318.1"/>
    </source>
</evidence>
<feature type="transmembrane region" description="Helical" evidence="7">
    <location>
        <begin position="269"/>
        <end position="294"/>
    </location>
</feature>
<dbReference type="Pfam" id="PF00528">
    <property type="entry name" value="BPD_transp_1"/>
    <property type="match status" value="1"/>
</dbReference>
<dbReference type="OrthoDB" id="3171583at2"/>
<dbReference type="EMBL" id="SMKZ01000019">
    <property type="protein sequence ID" value="TDE09318.1"/>
    <property type="molecule type" value="Genomic_DNA"/>
</dbReference>
<dbReference type="PANTHER" id="PTHR43163:SF6">
    <property type="entry name" value="DIPEPTIDE TRANSPORT SYSTEM PERMEASE PROTEIN DPPB-RELATED"/>
    <property type="match status" value="1"/>
</dbReference>
<accession>A0A4V2Z2L7</accession>
<evidence type="ECO:0000313" key="10">
    <source>
        <dbReference type="Proteomes" id="UP000294739"/>
    </source>
</evidence>
<feature type="transmembrane region" description="Helical" evidence="7">
    <location>
        <begin position="35"/>
        <end position="56"/>
    </location>
</feature>
<evidence type="ECO:0000256" key="7">
    <source>
        <dbReference type="RuleBase" id="RU363032"/>
    </source>
</evidence>
<keyword evidence="3" id="KW-1003">Cell membrane</keyword>
<proteinExistence type="inferred from homology"/>
<dbReference type="AlphaFoldDB" id="A0A4V2Z2L7"/>
<dbReference type="GO" id="GO:0005886">
    <property type="term" value="C:plasma membrane"/>
    <property type="evidence" value="ECO:0007669"/>
    <property type="project" value="UniProtKB-SubCell"/>
</dbReference>
<evidence type="ECO:0000256" key="2">
    <source>
        <dbReference type="ARBA" id="ARBA00022448"/>
    </source>
</evidence>
<sequence length="354" mass="39015">MQWSTQRWRRPARIDRFHPSGENEVTMLRFTARRLLHAIPLLFGVVTLMFFLLQLAPGDPIQALIGDYPATPEYVAQVTKTYGLDEPLMVRYWEYLQQVFTLDLGESLASRVPVIDLITDRLGNTLILTVTAMTFAAIIGIALGVWAGVSRSRLLDHLVTGVAVGSLSIPMFWLGQMLVLIFAIKLSVLPSQGMYSTRSTAEGIDRLSDLLTHLLLPALVLAMREIGVVARIVRTSVHDVLTLPYVETARAKGFSRSKIIRRHVVRNSLLPAVTVIGYNFGFVLAGSVLVETVFGWPGMGQLLYESIRNRDNAVTIGIVLLIAVVVVVVNLITDLVYGLVDPRIRVGASTGGRA</sequence>
<dbReference type="Proteomes" id="UP000294739">
    <property type="component" value="Unassembled WGS sequence"/>
</dbReference>
<dbReference type="Gene3D" id="1.10.3720.10">
    <property type="entry name" value="MetI-like"/>
    <property type="match status" value="1"/>
</dbReference>
<evidence type="ECO:0000259" key="8">
    <source>
        <dbReference type="PROSITE" id="PS50928"/>
    </source>
</evidence>
<evidence type="ECO:0000256" key="5">
    <source>
        <dbReference type="ARBA" id="ARBA00022989"/>
    </source>
</evidence>
<evidence type="ECO:0000256" key="1">
    <source>
        <dbReference type="ARBA" id="ARBA00004651"/>
    </source>
</evidence>
<dbReference type="InParanoid" id="A0A4V2Z2L7"/>
<evidence type="ECO:0000256" key="4">
    <source>
        <dbReference type="ARBA" id="ARBA00022692"/>
    </source>
</evidence>
<keyword evidence="5 7" id="KW-1133">Transmembrane helix</keyword>
<reference evidence="9 10" key="1">
    <citation type="submission" date="2019-03" db="EMBL/GenBank/DDBJ databases">
        <title>Draft genome sequences of novel Actinobacteria.</title>
        <authorList>
            <person name="Sahin N."/>
            <person name="Ay H."/>
            <person name="Saygin H."/>
        </authorList>
    </citation>
    <scope>NUCLEOTIDE SEQUENCE [LARGE SCALE GENOMIC DNA]</scope>
    <source>
        <strain evidence="9 10">5K138</strain>
    </source>
</reference>
<comment type="subcellular location">
    <subcellularLocation>
        <location evidence="1 7">Cell membrane</location>
        <topology evidence="1 7">Multi-pass membrane protein</topology>
    </subcellularLocation>
</comment>
<keyword evidence="4 7" id="KW-0812">Transmembrane</keyword>
<feature type="transmembrane region" description="Helical" evidence="7">
    <location>
        <begin position="314"/>
        <end position="340"/>
    </location>
</feature>
<protein>
    <submittedName>
        <fullName evidence="9">ABC transporter permease</fullName>
    </submittedName>
</protein>
<keyword evidence="2 7" id="KW-0813">Transport</keyword>
<feature type="transmembrane region" description="Helical" evidence="7">
    <location>
        <begin position="214"/>
        <end position="233"/>
    </location>
</feature>
<dbReference type="InterPro" id="IPR045621">
    <property type="entry name" value="BPD_transp_1_N"/>
</dbReference>
<name>A0A4V2Z2L7_9ACTN</name>
<feature type="transmembrane region" description="Helical" evidence="7">
    <location>
        <begin position="158"/>
        <end position="184"/>
    </location>
</feature>
<feature type="domain" description="ABC transmembrane type-1" evidence="8">
    <location>
        <begin position="122"/>
        <end position="337"/>
    </location>
</feature>
<comment type="caution">
    <text evidence="9">The sequence shown here is derived from an EMBL/GenBank/DDBJ whole genome shotgun (WGS) entry which is preliminary data.</text>
</comment>
<gene>
    <name evidence="9" type="ORF">E1269_15020</name>
</gene>
<dbReference type="GO" id="GO:0055085">
    <property type="term" value="P:transmembrane transport"/>
    <property type="evidence" value="ECO:0007669"/>
    <property type="project" value="InterPro"/>
</dbReference>
<dbReference type="InterPro" id="IPR000515">
    <property type="entry name" value="MetI-like"/>
</dbReference>
<dbReference type="InterPro" id="IPR035906">
    <property type="entry name" value="MetI-like_sf"/>
</dbReference>
<dbReference type="CDD" id="cd06261">
    <property type="entry name" value="TM_PBP2"/>
    <property type="match status" value="1"/>
</dbReference>
<comment type="similarity">
    <text evidence="7">Belongs to the binding-protein-dependent transport system permease family.</text>
</comment>
<dbReference type="PANTHER" id="PTHR43163">
    <property type="entry name" value="DIPEPTIDE TRANSPORT SYSTEM PERMEASE PROTEIN DPPB-RELATED"/>
    <property type="match status" value="1"/>
</dbReference>
<dbReference type="SUPFAM" id="SSF161098">
    <property type="entry name" value="MetI-like"/>
    <property type="match status" value="1"/>
</dbReference>
<organism evidence="9 10">
    <name type="scientific">Jiangella asiatica</name>
    <dbReference type="NCBI Taxonomy" id="2530372"/>
    <lineage>
        <taxon>Bacteria</taxon>
        <taxon>Bacillati</taxon>
        <taxon>Actinomycetota</taxon>
        <taxon>Actinomycetes</taxon>
        <taxon>Jiangellales</taxon>
        <taxon>Jiangellaceae</taxon>
        <taxon>Jiangella</taxon>
    </lineage>
</organism>
<dbReference type="Pfam" id="PF19300">
    <property type="entry name" value="BPD_transp_1_N"/>
    <property type="match status" value="1"/>
</dbReference>
<evidence type="ECO:0000256" key="3">
    <source>
        <dbReference type="ARBA" id="ARBA00022475"/>
    </source>
</evidence>